<evidence type="ECO:0000256" key="1">
    <source>
        <dbReference type="ARBA" id="ARBA00022553"/>
    </source>
</evidence>
<dbReference type="FunFam" id="3.40.50.2300:FF:000001">
    <property type="entry name" value="DNA-binding response regulator PhoB"/>
    <property type="match status" value="1"/>
</dbReference>
<evidence type="ECO:0000259" key="8">
    <source>
        <dbReference type="PROSITE" id="PS50110"/>
    </source>
</evidence>
<feature type="modified residue" description="4-aspartylphosphate" evidence="6">
    <location>
        <position position="59"/>
    </location>
</feature>
<dbReference type="GO" id="GO:0000156">
    <property type="term" value="F:phosphorelay response regulator activity"/>
    <property type="evidence" value="ECO:0007669"/>
    <property type="project" value="TreeGrafter"/>
</dbReference>
<keyword evidence="4 7" id="KW-0238">DNA-binding</keyword>
<dbReference type="GO" id="GO:0006355">
    <property type="term" value="P:regulation of DNA-templated transcription"/>
    <property type="evidence" value="ECO:0007669"/>
    <property type="project" value="InterPro"/>
</dbReference>
<dbReference type="GO" id="GO:0005829">
    <property type="term" value="C:cytosol"/>
    <property type="evidence" value="ECO:0007669"/>
    <property type="project" value="TreeGrafter"/>
</dbReference>
<dbReference type="CDD" id="cd00383">
    <property type="entry name" value="trans_reg_C"/>
    <property type="match status" value="1"/>
</dbReference>
<dbReference type="AlphaFoldDB" id="A0A4R6ZAE9"/>
<evidence type="ECO:0000256" key="3">
    <source>
        <dbReference type="ARBA" id="ARBA00023015"/>
    </source>
</evidence>
<dbReference type="InterPro" id="IPR016032">
    <property type="entry name" value="Sig_transdc_resp-reg_C-effctor"/>
</dbReference>
<dbReference type="InterPro" id="IPR036388">
    <property type="entry name" value="WH-like_DNA-bd_sf"/>
</dbReference>
<comment type="caution">
    <text evidence="10">The sequence shown here is derived from an EMBL/GenBank/DDBJ whole genome shotgun (WGS) entry which is preliminary data.</text>
</comment>
<evidence type="ECO:0000256" key="5">
    <source>
        <dbReference type="ARBA" id="ARBA00023163"/>
    </source>
</evidence>
<dbReference type="Pfam" id="PF00072">
    <property type="entry name" value="Response_reg"/>
    <property type="match status" value="1"/>
</dbReference>
<feature type="domain" description="OmpR/PhoB-type" evidence="9">
    <location>
        <begin position="133"/>
        <end position="230"/>
    </location>
</feature>
<evidence type="ECO:0000256" key="2">
    <source>
        <dbReference type="ARBA" id="ARBA00023012"/>
    </source>
</evidence>
<dbReference type="SUPFAM" id="SSF46894">
    <property type="entry name" value="C-terminal effector domain of the bipartite response regulators"/>
    <property type="match status" value="1"/>
</dbReference>
<evidence type="ECO:0000313" key="11">
    <source>
        <dbReference type="Proteomes" id="UP000295293"/>
    </source>
</evidence>
<dbReference type="OrthoDB" id="9802426at2"/>
<dbReference type="SUPFAM" id="SSF52172">
    <property type="entry name" value="CheY-like"/>
    <property type="match status" value="1"/>
</dbReference>
<name>A0A4R6ZAE9_9GAMM</name>
<feature type="DNA-binding region" description="OmpR/PhoB-type" evidence="7">
    <location>
        <begin position="133"/>
        <end position="230"/>
    </location>
</feature>
<dbReference type="Gene3D" id="1.10.10.10">
    <property type="entry name" value="Winged helix-like DNA-binding domain superfamily/Winged helix DNA-binding domain"/>
    <property type="match status" value="1"/>
</dbReference>
<dbReference type="Proteomes" id="UP000295293">
    <property type="component" value="Unassembled WGS sequence"/>
</dbReference>
<dbReference type="Pfam" id="PF00486">
    <property type="entry name" value="Trans_reg_C"/>
    <property type="match status" value="1"/>
</dbReference>
<dbReference type="InterPro" id="IPR001867">
    <property type="entry name" value="OmpR/PhoB-type_DNA-bd"/>
</dbReference>
<dbReference type="CDD" id="cd17574">
    <property type="entry name" value="REC_OmpR"/>
    <property type="match status" value="1"/>
</dbReference>
<feature type="domain" description="Response regulatory" evidence="8">
    <location>
        <begin position="10"/>
        <end position="125"/>
    </location>
</feature>
<keyword evidence="5" id="KW-0804">Transcription</keyword>
<dbReference type="Gene3D" id="3.40.50.2300">
    <property type="match status" value="1"/>
</dbReference>
<evidence type="ECO:0000259" key="9">
    <source>
        <dbReference type="PROSITE" id="PS51755"/>
    </source>
</evidence>
<keyword evidence="2" id="KW-0902">Two-component regulatory system</keyword>
<keyword evidence="11" id="KW-1185">Reference proteome</keyword>
<dbReference type="InterPro" id="IPR039420">
    <property type="entry name" value="WalR-like"/>
</dbReference>
<dbReference type="SMART" id="SM00862">
    <property type="entry name" value="Trans_reg_C"/>
    <property type="match status" value="1"/>
</dbReference>
<protein>
    <submittedName>
        <fullName evidence="10">DNA-binding response OmpR family regulator</fullName>
    </submittedName>
</protein>
<evidence type="ECO:0000256" key="7">
    <source>
        <dbReference type="PROSITE-ProRule" id="PRU01091"/>
    </source>
</evidence>
<reference evidence="10 11" key="1">
    <citation type="submission" date="2019-03" db="EMBL/GenBank/DDBJ databases">
        <title>Genomic Encyclopedia of Type Strains, Phase IV (KMG-IV): sequencing the most valuable type-strain genomes for metagenomic binning, comparative biology and taxonomic classification.</title>
        <authorList>
            <person name="Goeker M."/>
        </authorList>
    </citation>
    <scope>NUCLEOTIDE SEQUENCE [LARGE SCALE GENOMIC DNA]</scope>
    <source>
        <strain evidence="10 11">DSM 21667</strain>
    </source>
</reference>
<dbReference type="GO" id="GO:0032993">
    <property type="term" value="C:protein-DNA complex"/>
    <property type="evidence" value="ECO:0007669"/>
    <property type="project" value="TreeGrafter"/>
</dbReference>
<gene>
    <name evidence="10" type="ORF">DFR29_101537</name>
</gene>
<evidence type="ECO:0000256" key="4">
    <source>
        <dbReference type="ARBA" id="ARBA00023125"/>
    </source>
</evidence>
<keyword evidence="1 6" id="KW-0597">Phosphoprotein</keyword>
<dbReference type="GO" id="GO:0000976">
    <property type="term" value="F:transcription cis-regulatory region binding"/>
    <property type="evidence" value="ECO:0007669"/>
    <property type="project" value="TreeGrafter"/>
</dbReference>
<dbReference type="PROSITE" id="PS50110">
    <property type="entry name" value="RESPONSE_REGULATORY"/>
    <property type="match status" value="1"/>
</dbReference>
<evidence type="ECO:0000313" key="10">
    <source>
        <dbReference type="EMBL" id="TDR48913.1"/>
    </source>
</evidence>
<dbReference type="PROSITE" id="PS51755">
    <property type="entry name" value="OMPR_PHOB"/>
    <property type="match status" value="1"/>
</dbReference>
<dbReference type="InterPro" id="IPR011006">
    <property type="entry name" value="CheY-like_superfamily"/>
</dbReference>
<sequence>MNRPMLQRLHILVIEDNLALRSSLAGLLQAHGHRADFAADGRSGLALALAEPPDVLVLDLNLPGLDGLSVCRRLREQSDRHVPVLMLTARDSLHDKLQGFDAGADDYLVKPFAGEELLARCLALSQRHRAGTGHLLRIGSLCLDRRSGEAQRHGRRLELLQMPRRILQELAEAWPRTLSRSELMQRLWGDDPPQSDPLRSHLYLLRQELDKPFPVAMLKTVHGVGFKLVSDE</sequence>
<keyword evidence="3" id="KW-0805">Transcription regulation</keyword>
<proteinExistence type="predicted"/>
<organism evidence="10 11">
    <name type="scientific">Tahibacter aquaticus</name>
    <dbReference type="NCBI Taxonomy" id="520092"/>
    <lineage>
        <taxon>Bacteria</taxon>
        <taxon>Pseudomonadati</taxon>
        <taxon>Pseudomonadota</taxon>
        <taxon>Gammaproteobacteria</taxon>
        <taxon>Lysobacterales</taxon>
        <taxon>Rhodanobacteraceae</taxon>
        <taxon>Tahibacter</taxon>
    </lineage>
</organism>
<dbReference type="SMART" id="SM00448">
    <property type="entry name" value="REC"/>
    <property type="match status" value="1"/>
</dbReference>
<evidence type="ECO:0000256" key="6">
    <source>
        <dbReference type="PROSITE-ProRule" id="PRU00169"/>
    </source>
</evidence>
<dbReference type="InterPro" id="IPR001789">
    <property type="entry name" value="Sig_transdc_resp-reg_receiver"/>
</dbReference>
<accession>A0A4R6ZAE9</accession>
<dbReference type="EMBL" id="SNZH01000001">
    <property type="protein sequence ID" value="TDR48913.1"/>
    <property type="molecule type" value="Genomic_DNA"/>
</dbReference>
<dbReference type="PANTHER" id="PTHR48111">
    <property type="entry name" value="REGULATOR OF RPOS"/>
    <property type="match status" value="1"/>
</dbReference>
<dbReference type="PANTHER" id="PTHR48111:SF22">
    <property type="entry name" value="REGULATOR OF RPOS"/>
    <property type="match status" value="1"/>
</dbReference>